<evidence type="ECO:0000313" key="3">
    <source>
        <dbReference type="Proteomes" id="UP000070544"/>
    </source>
</evidence>
<reference evidence="2 3" key="1">
    <citation type="journal article" date="2015" name="Genome Biol. Evol.">
        <title>Phylogenomic analyses indicate that early fungi evolved digesting cell walls of algal ancestors of land plants.</title>
        <authorList>
            <person name="Chang Y."/>
            <person name="Wang S."/>
            <person name="Sekimoto S."/>
            <person name="Aerts A.L."/>
            <person name="Choi C."/>
            <person name="Clum A."/>
            <person name="LaButti K.M."/>
            <person name="Lindquist E.A."/>
            <person name="Yee Ngan C."/>
            <person name="Ohm R.A."/>
            <person name="Salamov A.A."/>
            <person name="Grigoriev I.V."/>
            <person name="Spatafora J.W."/>
            <person name="Berbee M.L."/>
        </authorList>
    </citation>
    <scope>NUCLEOTIDE SEQUENCE [LARGE SCALE GENOMIC DNA]</scope>
    <source>
        <strain evidence="2 3">JEL478</strain>
    </source>
</reference>
<keyword evidence="3" id="KW-1185">Reference proteome</keyword>
<accession>A0A139AYV0</accession>
<organism evidence="2 3">
    <name type="scientific">Gonapodya prolifera (strain JEL478)</name>
    <name type="common">Monoblepharis prolifera</name>
    <dbReference type="NCBI Taxonomy" id="1344416"/>
    <lineage>
        <taxon>Eukaryota</taxon>
        <taxon>Fungi</taxon>
        <taxon>Fungi incertae sedis</taxon>
        <taxon>Chytridiomycota</taxon>
        <taxon>Chytridiomycota incertae sedis</taxon>
        <taxon>Monoblepharidomycetes</taxon>
        <taxon>Monoblepharidales</taxon>
        <taxon>Gonapodyaceae</taxon>
        <taxon>Gonapodya</taxon>
    </lineage>
</organism>
<dbReference type="Proteomes" id="UP000070544">
    <property type="component" value="Unassembled WGS sequence"/>
</dbReference>
<name>A0A139AYV0_GONPJ</name>
<protein>
    <submittedName>
        <fullName evidence="2">Uncharacterized protein</fullName>
    </submittedName>
</protein>
<dbReference type="EMBL" id="KQ965732">
    <property type="protein sequence ID" value="KXS21733.1"/>
    <property type="molecule type" value="Genomic_DNA"/>
</dbReference>
<evidence type="ECO:0000256" key="1">
    <source>
        <dbReference type="SAM" id="MobiDB-lite"/>
    </source>
</evidence>
<dbReference type="AlphaFoldDB" id="A0A139AYV0"/>
<evidence type="ECO:0000313" key="2">
    <source>
        <dbReference type="EMBL" id="KXS21733.1"/>
    </source>
</evidence>
<feature type="region of interest" description="Disordered" evidence="1">
    <location>
        <begin position="358"/>
        <end position="377"/>
    </location>
</feature>
<gene>
    <name evidence="2" type="ORF">M427DRAFT_142139</name>
</gene>
<feature type="compositionally biased region" description="Basic and acidic residues" evidence="1">
    <location>
        <begin position="367"/>
        <end position="377"/>
    </location>
</feature>
<sequence length="389" mass="43468">MFVTTGNNKGYSLKKFMSRHLVVSEHKENEEGNDVGEHFLAAFPQRSLLFGAHPPIAWSRLKSKQRRHLLFPSWTSVFRYLASSSHHSKFALHFTLQTSILAHPPPQSSSRSCSTLHCRNDRPLRPFFDNTPSRTVVQQEARAQAYQLAMDSVPLAEERVEAKVSEFFGESYFGLQKLHIFHDLDDGLRGHAMGKCYPSLHAHLCGTTHIGSLKGKAGDINTQMQSLEKRIDGLCDVLLPKGLHSSHDAHSRFSTWCSSTEVLSFYFKNNSANSRWATAVQGGIGCMPALAIHSSGDGVSGWGMPVPPNIKMDPASSEESICSFSTILWYGAQTMEKDGIYVSIYKIVWVITNSPFSNDDSSQGTDNWEKERQEAADHYTKLLTEAQED</sequence>
<proteinExistence type="predicted"/>